<sequence>MIPLFGSCRYELMCRYGPSVPTRWSSYVLLPRSQRQLGAADWPMVQSNEFQPQEKAPRFDPRRVPPLASDETLSFPCLPLVDPSPLGVMARHSVESIVRQIPAGPAECRCPLWPCGASRDTLPTYQQYVYMMVDHRAHRCEGLVTLGHVTNLPAVCVYDGESQGTQV</sequence>
<proteinExistence type="predicted"/>
<dbReference type="AlphaFoldDB" id="A0A7R8VJL7"/>
<name>A0A7R8VJL7_TIMDO</name>
<evidence type="ECO:0000313" key="1">
    <source>
        <dbReference type="EMBL" id="CAD7197807.1"/>
    </source>
</evidence>
<accession>A0A7R8VJL7</accession>
<gene>
    <name evidence="1" type="ORF">TDIB3V08_LOCUS4106</name>
</gene>
<organism evidence="1">
    <name type="scientific">Timema douglasi</name>
    <name type="common">Walking stick</name>
    <dbReference type="NCBI Taxonomy" id="61478"/>
    <lineage>
        <taxon>Eukaryota</taxon>
        <taxon>Metazoa</taxon>
        <taxon>Ecdysozoa</taxon>
        <taxon>Arthropoda</taxon>
        <taxon>Hexapoda</taxon>
        <taxon>Insecta</taxon>
        <taxon>Pterygota</taxon>
        <taxon>Neoptera</taxon>
        <taxon>Polyneoptera</taxon>
        <taxon>Phasmatodea</taxon>
        <taxon>Timematodea</taxon>
        <taxon>Timematoidea</taxon>
        <taxon>Timematidae</taxon>
        <taxon>Timema</taxon>
    </lineage>
</organism>
<reference evidence="1" key="1">
    <citation type="submission" date="2020-11" db="EMBL/GenBank/DDBJ databases">
        <authorList>
            <person name="Tran Van P."/>
        </authorList>
    </citation>
    <scope>NUCLEOTIDE SEQUENCE</scope>
</reference>
<dbReference type="EMBL" id="OA565843">
    <property type="protein sequence ID" value="CAD7197807.1"/>
    <property type="molecule type" value="Genomic_DNA"/>
</dbReference>
<protein>
    <submittedName>
        <fullName evidence="1">Uncharacterized protein</fullName>
    </submittedName>
</protein>